<reference evidence="2 3" key="1">
    <citation type="submission" date="2018-08" db="EMBL/GenBank/DDBJ databases">
        <title>A genome reference for cultivated species of the human gut microbiota.</title>
        <authorList>
            <person name="Zou Y."/>
            <person name="Xue W."/>
            <person name="Luo G."/>
        </authorList>
    </citation>
    <scope>NUCLEOTIDE SEQUENCE [LARGE SCALE GENOMIC DNA]</scope>
    <source>
        <strain evidence="2 3">AM23-3</strain>
    </source>
</reference>
<dbReference type="Pfam" id="PF06854">
    <property type="entry name" value="Phage_Gp15"/>
    <property type="match status" value="1"/>
</dbReference>
<accession>A0A3R6JYP6</accession>
<dbReference type="InterPro" id="IPR009660">
    <property type="entry name" value="Phage_A500_Gp15"/>
</dbReference>
<dbReference type="EMBL" id="QRHO01000018">
    <property type="protein sequence ID" value="RHF82021.1"/>
    <property type="molecule type" value="Genomic_DNA"/>
</dbReference>
<evidence type="ECO:0000313" key="3">
    <source>
        <dbReference type="Proteomes" id="UP000284579"/>
    </source>
</evidence>
<evidence type="ECO:0000313" key="2">
    <source>
        <dbReference type="EMBL" id="RHF82021.1"/>
    </source>
</evidence>
<gene>
    <name evidence="2" type="ORF">DW656_12095</name>
</gene>
<sequence length="197" mass="23216">MDTWKLPTTLRVGWKEYEIRTDYRAVLDILIAMNDPDIYAGMNEQEKNAEQSMTMLQILYLDFDSIPPQHWKEAAEQAIEFIDCGFSSDNKPKPRLMDWNQDAPILIPAVNKVAGKDIRAGKYMHWWTFLGLFMEIGESTFATVVGLRDKKKRGKKLEKWEQEFYKNNKSLVDLKVKQIERSEEEKEELRELFGFKK</sequence>
<name>A0A3R6JYP6_9FIRM</name>
<feature type="transmembrane region" description="Helical" evidence="1">
    <location>
        <begin position="126"/>
        <end position="147"/>
    </location>
</feature>
<keyword evidence="1" id="KW-0472">Membrane</keyword>
<dbReference type="RefSeq" id="WP_118199316.1">
    <property type="nucleotide sequence ID" value="NZ_QRHO01000018.1"/>
</dbReference>
<protein>
    <recommendedName>
        <fullName evidence="4">Bacteriophage Gp15 protein</fullName>
    </recommendedName>
</protein>
<proteinExistence type="predicted"/>
<comment type="caution">
    <text evidence="2">The sequence shown here is derived from an EMBL/GenBank/DDBJ whole genome shotgun (WGS) entry which is preliminary data.</text>
</comment>
<dbReference type="Proteomes" id="UP000284579">
    <property type="component" value="Unassembled WGS sequence"/>
</dbReference>
<dbReference type="AlphaFoldDB" id="A0A3R6JYP6"/>
<evidence type="ECO:0008006" key="4">
    <source>
        <dbReference type="Google" id="ProtNLM"/>
    </source>
</evidence>
<organism evidence="2 3">
    <name type="scientific">Coprococcus comes</name>
    <dbReference type="NCBI Taxonomy" id="410072"/>
    <lineage>
        <taxon>Bacteria</taxon>
        <taxon>Bacillati</taxon>
        <taxon>Bacillota</taxon>
        <taxon>Clostridia</taxon>
        <taxon>Lachnospirales</taxon>
        <taxon>Lachnospiraceae</taxon>
        <taxon>Coprococcus</taxon>
    </lineage>
</organism>
<keyword evidence="1" id="KW-0812">Transmembrane</keyword>
<keyword evidence="1" id="KW-1133">Transmembrane helix</keyword>
<evidence type="ECO:0000256" key="1">
    <source>
        <dbReference type="SAM" id="Phobius"/>
    </source>
</evidence>